<organism evidence="1 2">
    <name type="scientific">Pristionchus pacificus</name>
    <name type="common">Parasitic nematode worm</name>
    <dbReference type="NCBI Taxonomy" id="54126"/>
    <lineage>
        <taxon>Eukaryota</taxon>
        <taxon>Metazoa</taxon>
        <taxon>Ecdysozoa</taxon>
        <taxon>Nematoda</taxon>
        <taxon>Chromadorea</taxon>
        <taxon>Rhabditida</taxon>
        <taxon>Rhabditina</taxon>
        <taxon>Diplogasteromorpha</taxon>
        <taxon>Diplogasteroidea</taxon>
        <taxon>Neodiplogasteridae</taxon>
        <taxon>Pristionchus</taxon>
    </lineage>
</organism>
<dbReference type="InterPro" id="IPR001087">
    <property type="entry name" value="GDSL"/>
</dbReference>
<accession>A0A8R1UKY0</accession>
<name>A0A2A6CJ64_PRIPA</name>
<dbReference type="OrthoDB" id="10265800at2759"/>
<proteinExistence type="predicted"/>
<dbReference type="Proteomes" id="UP000005239">
    <property type="component" value="Unassembled WGS sequence"/>
</dbReference>
<evidence type="ECO:0000313" key="2">
    <source>
        <dbReference type="Proteomes" id="UP000005239"/>
    </source>
</evidence>
<dbReference type="GO" id="GO:0006644">
    <property type="term" value="P:phospholipid metabolic process"/>
    <property type="evidence" value="ECO:0000318"/>
    <property type="project" value="GO_Central"/>
</dbReference>
<dbReference type="InterPro" id="IPR038885">
    <property type="entry name" value="PLB1"/>
</dbReference>
<dbReference type="AlphaFoldDB" id="A0A2A6CJ64"/>
<dbReference type="PANTHER" id="PTHR21325:SF31">
    <property type="entry name" value="GH22081P-RELATED"/>
    <property type="match status" value="1"/>
</dbReference>
<accession>A0A2A6CJ64</accession>
<reference evidence="2" key="1">
    <citation type="journal article" date="2008" name="Nat. Genet.">
        <title>The Pristionchus pacificus genome provides a unique perspective on nematode lifestyle and parasitism.</title>
        <authorList>
            <person name="Dieterich C."/>
            <person name="Clifton S.W."/>
            <person name="Schuster L.N."/>
            <person name="Chinwalla A."/>
            <person name="Delehaunty K."/>
            <person name="Dinkelacker I."/>
            <person name="Fulton L."/>
            <person name="Fulton R."/>
            <person name="Godfrey J."/>
            <person name="Minx P."/>
            <person name="Mitreva M."/>
            <person name="Roeseler W."/>
            <person name="Tian H."/>
            <person name="Witte H."/>
            <person name="Yang S.P."/>
            <person name="Wilson R.K."/>
            <person name="Sommer R.J."/>
        </authorList>
    </citation>
    <scope>NUCLEOTIDE SEQUENCE [LARGE SCALE GENOMIC DNA]</scope>
    <source>
        <strain evidence="2">PS312</strain>
    </source>
</reference>
<dbReference type="EnsemblMetazoa" id="PPA32823.1">
    <property type="protein sequence ID" value="PPA32823.1"/>
    <property type="gene ID" value="WBGene00205683"/>
</dbReference>
<dbReference type="InterPro" id="IPR036514">
    <property type="entry name" value="SGNH_hydro_sf"/>
</dbReference>
<dbReference type="PANTHER" id="PTHR21325">
    <property type="entry name" value="PHOSPHOLIPASE B, PLB1"/>
    <property type="match status" value="1"/>
</dbReference>
<sequence>MAKLFAEHDWALPTNAAGIRPDRGIPRIAGKLSCSADAIAKSTKTRRDVNRVRPADIGYIAALGDSITSGTLAYDRPDEFSCLTWDHPGNSFAMGGDGTLETHLTLPNILRYLNPALIGFSKGMGKDMENTVLNVAYPGKWSDDMPRQARVLVERFNNYPRDTVQSEWKLITIFIGTNDITGMCKHNNGTSKEAYKKFVKEAISIIQANLPRSIISLIGTIDDVHNALKELAADASLQSTDQAVVVQRVFDDLHTPLKRTDRTYDTNFYATDTFHLSKYGSSLVAKQLWRQLLQPVGGKSTTIEDMADNDHNLACPDEVKEITAMSFFNRICCLLLLETSAHALVEFTHSTVYDNYDFIGVKEVALAQCKNGCLIYASIKTDPTDEYMNNLVVYDYSSGRNVSIALVSQNEETGWTRKLPLELERPGRYSILNLNADDSKASDLAVYVVDRATAQSIDYEIYDASTMDRNHQAPRSVVTIMGAGRFLASANAILSNSFTVRLAGFDNAKANNEDGCVHAYKGELEDFEFHVDGPLISFMFNKTKPVPQTGSYEYKTTRDLSKLGFITSPGFHGCAKVDPLQVYRQFEGGFNGGQYDLKSDRVIVLGVVSVRASARAMLDKLNVTWEIDSYATEQFMVEDNTNGHQKYLVVGEQKNNTITMKGTEFASLYYNDANPPSGFIARHTAVKA</sequence>
<gene>
    <name evidence="1" type="primary">WBGene00205683</name>
</gene>
<dbReference type="GO" id="GO:0004620">
    <property type="term" value="F:phospholipase activity"/>
    <property type="evidence" value="ECO:0000318"/>
    <property type="project" value="GO_Central"/>
</dbReference>
<dbReference type="Pfam" id="PF00657">
    <property type="entry name" value="Lipase_GDSL"/>
    <property type="match status" value="1"/>
</dbReference>
<keyword evidence="2" id="KW-1185">Reference proteome</keyword>
<dbReference type="SUPFAM" id="SSF52266">
    <property type="entry name" value="SGNH hydrolase"/>
    <property type="match status" value="1"/>
</dbReference>
<reference evidence="1" key="2">
    <citation type="submission" date="2022-06" db="UniProtKB">
        <authorList>
            <consortium name="EnsemblMetazoa"/>
        </authorList>
    </citation>
    <scope>IDENTIFICATION</scope>
    <source>
        <strain evidence="1">PS312</strain>
    </source>
</reference>
<protein>
    <submittedName>
        <fullName evidence="1">Lipase</fullName>
    </submittedName>
</protein>
<evidence type="ECO:0000313" key="1">
    <source>
        <dbReference type="EnsemblMetazoa" id="PPA32823.1"/>
    </source>
</evidence>
<dbReference type="Gene3D" id="3.40.50.1110">
    <property type="entry name" value="SGNH hydrolase"/>
    <property type="match status" value="1"/>
</dbReference>